<dbReference type="Gene3D" id="1.20.1530.20">
    <property type="match status" value="1"/>
</dbReference>
<feature type="region of interest" description="Disordered" evidence="7">
    <location>
        <begin position="400"/>
        <end position="421"/>
    </location>
</feature>
<feature type="transmembrane region" description="Helical" evidence="8">
    <location>
        <begin position="61"/>
        <end position="78"/>
    </location>
</feature>
<name>A0A1W7CW83_9ACTN</name>
<dbReference type="PANTHER" id="PTHR32468">
    <property type="entry name" value="CATION/H + ANTIPORTER"/>
    <property type="match status" value="1"/>
</dbReference>
<dbReference type="Pfam" id="PF00999">
    <property type="entry name" value="Na_H_Exchanger"/>
    <property type="match status" value="1"/>
</dbReference>
<feature type="transmembrane region" description="Helical" evidence="8">
    <location>
        <begin position="164"/>
        <end position="187"/>
    </location>
</feature>
<dbReference type="Proteomes" id="UP000194218">
    <property type="component" value="Chromosome"/>
</dbReference>
<comment type="subcellular location">
    <subcellularLocation>
        <location evidence="1">Membrane</location>
        <topology evidence="1">Multi-pass membrane protein</topology>
    </subcellularLocation>
</comment>
<keyword evidence="2" id="KW-0813">Transport</keyword>
<dbReference type="InterPro" id="IPR006153">
    <property type="entry name" value="Cation/H_exchanger_TM"/>
</dbReference>
<dbReference type="KEGG" id="smao:CAG99_06780"/>
<evidence type="ECO:0000256" key="2">
    <source>
        <dbReference type="ARBA" id="ARBA00022448"/>
    </source>
</evidence>
<evidence type="ECO:0000256" key="8">
    <source>
        <dbReference type="SAM" id="Phobius"/>
    </source>
</evidence>
<feature type="transmembrane region" description="Helical" evidence="8">
    <location>
        <begin position="90"/>
        <end position="111"/>
    </location>
</feature>
<reference evidence="10 11" key="1">
    <citation type="submission" date="2017-05" db="EMBL/GenBank/DDBJ databases">
        <title>Complete genome sequence of Streptomyces sp. SCSIO 03032 revealed the diverse biosynthetic pathways for its bioactive secondary metabolites.</title>
        <authorList>
            <person name="Ma L."/>
            <person name="Zhu Y."/>
            <person name="Zhang W."/>
            <person name="Zhang G."/>
            <person name="Tian X."/>
            <person name="Zhang S."/>
            <person name="Zhang C."/>
        </authorList>
    </citation>
    <scope>NUCLEOTIDE SEQUENCE [LARGE SCALE GENOMIC DNA]</scope>
    <source>
        <strain evidence="10 11">SCSIO 03032</strain>
    </source>
</reference>
<feature type="transmembrane region" description="Helical" evidence="8">
    <location>
        <begin position="225"/>
        <end position="244"/>
    </location>
</feature>
<accession>A0A1W7CW83</accession>
<evidence type="ECO:0000256" key="3">
    <source>
        <dbReference type="ARBA" id="ARBA00022692"/>
    </source>
</evidence>
<dbReference type="RefSeq" id="WP_086158107.1">
    <property type="nucleotide sequence ID" value="NZ_CP021121.1"/>
</dbReference>
<gene>
    <name evidence="10" type="ORF">CAG99_06780</name>
</gene>
<feature type="transmembrane region" description="Helical" evidence="8">
    <location>
        <begin position="250"/>
        <end position="268"/>
    </location>
</feature>
<dbReference type="InterPro" id="IPR038770">
    <property type="entry name" value="Na+/solute_symporter_sf"/>
</dbReference>
<protein>
    <submittedName>
        <fullName evidence="10">Cation/H(+) antiporter</fullName>
    </submittedName>
</protein>
<evidence type="ECO:0000259" key="9">
    <source>
        <dbReference type="Pfam" id="PF00999"/>
    </source>
</evidence>
<dbReference type="OrthoDB" id="9793589at2"/>
<feature type="transmembrane region" description="Helical" evidence="8">
    <location>
        <begin position="21"/>
        <end position="41"/>
    </location>
</feature>
<dbReference type="GO" id="GO:0016020">
    <property type="term" value="C:membrane"/>
    <property type="evidence" value="ECO:0007669"/>
    <property type="project" value="UniProtKB-SubCell"/>
</dbReference>
<evidence type="ECO:0000256" key="7">
    <source>
        <dbReference type="SAM" id="MobiDB-lite"/>
    </source>
</evidence>
<keyword evidence="5" id="KW-0406">Ion transport</keyword>
<keyword evidence="3 8" id="KW-0812">Transmembrane</keyword>
<dbReference type="PANTHER" id="PTHR32468:SF0">
    <property type="entry name" value="K(+)_H(+) ANTIPORTER 1"/>
    <property type="match status" value="1"/>
</dbReference>
<evidence type="ECO:0000256" key="6">
    <source>
        <dbReference type="ARBA" id="ARBA00023136"/>
    </source>
</evidence>
<organism evidence="10 11">
    <name type="scientific">Streptomyces marincola</name>
    <dbReference type="NCBI Taxonomy" id="2878388"/>
    <lineage>
        <taxon>Bacteria</taxon>
        <taxon>Bacillati</taxon>
        <taxon>Actinomycetota</taxon>
        <taxon>Actinomycetes</taxon>
        <taxon>Kitasatosporales</taxon>
        <taxon>Streptomycetaceae</taxon>
        <taxon>Streptomyces</taxon>
    </lineage>
</organism>
<dbReference type="GO" id="GO:1902600">
    <property type="term" value="P:proton transmembrane transport"/>
    <property type="evidence" value="ECO:0007669"/>
    <property type="project" value="InterPro"/>
</dbReference>
<feature type="domain" description="Cation/H+ exchanger transmembrane" evidence="9">
    <location>
        <begin position="9"/>
        <end position="395"/>
    </location>
</feature>
<keyword evidence="11" id="KW-1185">Reference proteome</keyword>
<dbReference type="AlphaFoldDB" id="A0A1W7CW83"/>
<feature type="transmembrane region" description="Helical" evidence="8">
    <location>
        <begin position="375"/>
        <end position="394"/>
    </location>
</feature>
<evidence type="ECO:0000313" key="11">
    <source>
        <dbReference type="Proteomes" id="UP000194218"/>
    </source>
</evidence>
<feature type="transmembrane region" description="Helical" evidence="8">
    <location>
        <begin position="315"/>
        <end position="336"/>
    </location>
</feature>
<feature type="transmembrane region" description="Helical" evidence="8">
    <location>
        <begin position="131"/>
        <end position="152"/>
    </location>
</feature>
<dbReference type="EMBL" id="CP021121">
    <property type="protein sequence ID" value="ARQ68600.1"/>
    <property type="molecule type" value="Genomic_DNA"/>
</dbReference>
<evidence type="ECO:0000256" key="1">
    <source>
        <dbReference type="ARBA" id="ARBA00004141"/>
    </source>
</evidence>
<dbReference type="InterPro" id="IPR050794">
    <property type="entry name" value="CPA2_transporter"/>
</dbReference>
<keyword evidence="6 8" id="KW-0472">Membrane</keyword>
<keyword evidence="4 8" id="KW-1133">Transmembrane helix</keyword>
<dbReference type="GO" id="GO:0015297">
    <property type="term" value="F:antiporter activity"/>
    <property type="evidence" value="ECO:0007669"/>
    <property type="project" value="InterPro"/>
</dbReference>
<proteinExistence type="predicted"/>
<feature type="transmembrane region" description="Helical" evidence="8">
    <location>
        <begin position="193"/>
        <end position="213"/>
    </location>
</feature>
<sequence length="421" mass="43880">MADVALVLIAGSLLARPLRRLRQPVVIAEIAAGIALGPSLLGLLPGDLPQTLFPDAAREHLLAIAEVGLLVFMFLVGWEMEGGALRRRRGAVAAVSLSSMAVPFAMGFGLAAVLYSRHSEVDGETVPRLSFLLFLGTALAITAFPVLARILVDHRMQSTPVGTLVLACAAVADALAWTVLAVVTAVVTADGPGGFLGMLAGLAVFMGLLVLVVRPCLARWMRGAAGPGRSGGALLTVVFSGLLLSGWATSWIGVDAIFGAFAFGLVTPREPREVLRRRLREPLERTGGLLLPVFFVVTGLSVDLGALGPDGVLELLAIIAVACAGKFIGAGVPARLSGCSWAETRQVAVLMNTRGLTELVILKVGMDLGILDERIFTMMVVMALVTSMLAGPLLPRPGADPPTGARVVPPAPAHDDRRAVP</sequence>
<evidence type="ECO:0000256" key="5">
    <source>
        <dbReference type="ARBA" id="ARBA00023065"/>
    </source>
</evidence>
<feature type="transmembrane region" description="Helical" evidence="8">
    <location>
        <begin position="289"/>
        <end position="309"/>
    </location>
</feature>
<evidence type="ECO:0000256" key="4">
    <source>
        <dbReference type="ARBA" id="ARBA00022989"/>
    </source>
</evidence>
<evidence type="ECO:0000313" key="10">
    <source>
        <dbReference type="EMBL" id="ARQ68600.1"/>
    </source>
</evidence>